<feature type="transmembrane region" description="Helical" evidence="7">
    <location>
        <begin position="326"/>
        <end position="345"/>
    </location>
</feature>
<dbReference type="SUPFAM" id="SSF103473">
    <property type="entry name" value="MFS general substrate transporter"/>
    <property type="match status" value="1"/>
</dbReference>
<organism evidence="9 10">
    <name type="scientific">Lentihominibacter faecis</name>
    <dbReference type="NCBI Taxonomy" id="2764712"/>
    <lineage>
        <taxon>Bacteria</taxon>
        <taxon>Bacillati</taxon>
        <taxon>Bacillota</taxon>
        <taxon>Clostridia</taxon>
        <taxon>Peptostreptococcales</taxon>
        <taxon>Anaerovoracaceae</taxon>
        <taxon>Lentihominibacter</taxon>
    </lineage>
</organism>
<feature type="transmembrane region" description="Helical" evidence="7">
    <location>
        <begin position="205"/>
        <end position="228"/>
    </location>
</feature>
<keyword evidence="10" id="KW-1185">Reference proteome</keyword>
<keyword evidence="5 7" id="KW-1133">Transmembrane helix</keyword>
<feature type="transmembrane region" description="Helical" evidence="7">
    <location>
        <begin position="129"/>
        <end position="146"/>
    </location>
</feature>
<dbReference type="GO" id="GO:0015213">
    <property type="term" value="F:uridine transmembrane transporter activity"/>
    <property type="evidence" value="ECO:0007669"/>
    <property type="project" value="TreeGrafter"/>
</dbReference>
<feature type="transmembrane region" description="Helical" evidence="7">
    <location>
        <begin position="234"/>
        <end position="255"/>
    </location>
</feature>
<feature type="transmembrane region" description="Helical" evidence="7">
    <location>
        <begin position="71"/>
        <end position="89"/>
    </location>
</feature>
<dbReference type="PANTHER" id="PTHR23522">
    <property type="entry name" value="BLL5896 PROTEIN"/>
    <property type="match status" value="1"/>
</dbReference>
<reference evidence="9" key="1">
    <citation type="submission" date="2020-08" db="EMBL/GenBank/DDBJ databases">
        <authorList>
            <person name="Liu C."/>
            <person name="Sun Q."/>
        </authorList>
    </citation>
    <scope>NUCLEOTIDE SEQUENCE</scope>
    <source>
        <strain evidence="9">BX16</strain>
    </source>
</reference>
<name>A0A923SR09_9FIRM</name>
<accession>A0A923SR09</accession>
<feature type="transmembrane region" description="Helical" evidence="7">
    <location>
        <begin position="12"/>
        <end position="30"/>
    </location>
</feature>
<dbReference type="GO" id="GO:0015212">
    <property type="term" value="F:cytidine transmembrane transporter activity"/>
    <property type="evidence" value="ECO:0007669"/>
    <property type="project" value="TreeGrafter"/>
</dbReference>
<dbReference type="Gene3D" id="1.20.1250.20">
    <property type="entry name" value="MFS general substrate transporter like domains"/>
    <property type="match status" value="2"/>
</dbReference>
<evidence type="ECO:0000313" key="9">
    <source>
        <dbReference type="EMBL" id="MBC5998930.1"/>
    </source>
</evidence>
<feature type="transmembrane region" description="Helical" evidence="7">
    <location>
        <begin position="36"/>
        <end position="59"/>
    </location>
</feature>
<protein>
    <submittedName>
        <fullName evidence="9">MFS transporter</fullName>
    </submittedName>
</protein>
<dbReference type="InterPro" id="IPR036259">
    <property type="entry name" value="MFS_trans_sf"/>
</dbReference>
<keyword evidence="4 7" id="KW-0812">Transmembrane</keyword>
<dbReference type="GO" id="GO:0005886">
    <property type="term" value="C:plasma membrane"/>
    <property type="evidence" value="ECO:0007669"/>
    <property type="project" value="UniProtKB-SubCell"/>
</dbReference>
<comment type="caution">
    <text evidence="9">The sequence shown here is derived from an EMBL/GenBank/DDBJ whole genome shotgun (WGS) entry which is preliminary data.</text>
</comment>
<dbReference type="AlphaFoldDB" id="A0A923SR09"/>
<evidence type="ECO:0000256" key="2">
    <source>
        <dbReference type="ARBA" id="ARBA00022448"/>
    </source>
</evidence>
<comment type="subcellular location">
    <subcellularLocation>
        <location evidence="1">Cell membrane</location>
        <topology evidence="1">Multi-pass membrane protein</topology>
    </subcellularLocation>
</comment>
<evidence type="ECO:0000256" key="4">
    <source>
        <dbReference type="ARBA" id="ARBA00022692"/>
    </source>
</evidence>
<evidence type="ECO:0000256" key="6">
    <source>
        <dbReference type="ARBA" id="ARBA00023136"/>
    </source>
</evidence>
<dbReference type="PANTHER" id="PTHR23522:SF4">
    <property type="entry name" value="NUCLEOSIDE PERMEASE NUPG-RELATED"/>
    <property type="match status" value="1"/>
</dbReference>
<feature type="transmembrane region" description="Helical" evidence="7">
    <location>
        <begin position="267"/>
        <end position="290"/>
    </location>
</feature>
<dbReference type="EMBL" id="JACRWC010000040">
    <property type="protein sequence ID" value="MBC5998930.1"/>
    <property type="molecule type" value="Genomic_DNA"/>
</dbReference>
<evidence type="ECO:0000256" key="7">
    <source>
        <dbReference type="SAM" id="Phobius"/>
    </source>
</evidence>
<gene>
    <name evidence="9" type="ORF">H8876_02805</name>
</gene>
<feature type="transmembrane region" description="Helical" evidence="7">
    <location>
        <begin position="95"/>
        <end position="117"/>
    </location>
</feature>
<proteinExistence type="predicted"/>
<feature type="transmembrane region" description="Helical" evidence="7">
    <location>
        <begin position="152"/>
        <end position="172"/>
    </location>
</feature>
<feature type="transmembrane region" description="Helical" evidence="7">
    <location>
        <begin position="357"/>
        <end position="378"/>
    </location>
</feature>
<evidence type="ECO:0000313" key="10">
    <source>
        <dbReference type="Proteomes" id="UP000644115"/>
    </source>
</evidence>
<sequence>MKHLYGRYAAMYHFTYMAIGALTPMIGQYLKQIGFSGTQIGSITATGTAVAIFASAFWGGQYSRSIKKYEILIFLCGAAALVSLVLSGIHVYGLFLLVFGVMYFFQAPIMSLSDAFTVESGQGFGGLRAWGAVGFALGTFVTGLFAESLGLSMIFPIYSGSYLLAVAMILWIRKGEGTSRQRSHNEAGSLRGYLEVFKVKPLRRLILCAFFWGGTNVANNTYFSFLYIDGGGSLAGVGAVMLLMVGSEFPFMAWCERLSRMLTMEKLTAISLGISVVRFFVFSLGVPWWMLLLLSFSQGAVNGILLIELVRYAAKLAPENIRSLAISAYYIIGSNLSTICCQFFGGMLLDHFGAKGVYLFFSMFNLTGFILYFAFGLFRPKRVS</sequence>
<keyword evidence="3" id="KW-1003">Cell membrane</keyword>
<evidence type="ECO:0000259" key="8">
    <source>
        <dbReference type="Pfam" id="PF12832"/>
    </source>
</evidence>
<dbReference type="RefSeq" id="WP_249286423.1">
    <property type="nucleotide sequence ID" value="NZ_JACRWC010000040.1"/>
</dbReference>
<evidence type="ECO:0000256" key="5">
    <source>
        <dbReference type="ARBA" id="ARBA00022989"/>
    </source>
</evidence>
<evidence type="ECO:0000256" key="3">
    <source>
        <dbReference type="ARBA" id="ARBA00022475"/>
    </source>
</evidence>
<feature type="transmembrane region" description="Helical" evidence="7">
    <location>
        <begin position="296"/>
        <end position="314"/>
    </location>
</feature>
<dbReference type="Proteomes" id="UP000644115">
    <property type="component" value="Unassembled WGS sequence"/>
</dbReference>
<evidence type="ECO:0000256" key="1">
    <source>
        <dbReference type="ARBA" id="ARBA00004651"/>
    </source>
</evidence>
<dbReference type="Pfam" id="PF12832">
    <property type="entry name" value="MFS_1_like"/>
    <property type="match status" value="1"/>
</dbReference>
<feature type="domain" description="Major facilitator superfamily associated" evidence="8">
    <location>
        <begin position="7"/>
        <end position="360"/>
    </location>
</feature>
<keyword evidence="6 7" id="KW-0472">Membrane</keyword>
<dbReference type="InterPro" id="IPR024989">
    <property type="entry name" value="MFS_assoc_dom"/>
</dbReference>
<keyword evidence="2" id="KW-0813">Transport</keyword>